<reference evidence="3 4" key="1">
    <citation type="submission" date="2009-12" db="EMBL/GenBank/DDBJ databases">
        <title>The draft genome of Batrachochytrium dendrobatidis.</title>
        <authorList>
            <consortium name="US DOE Joint Genome Institute (JGI-PGF)"/>
            <person name="Kuo A."/>
            <person name="Salamov A."/>
            <person name="Schmutz J."/>
            <person name="Lucas S."/>
            <person name="Pitluck S."/>
            <person name="Rosenblum E."/>
            <person name="Stajich J."/>
            <person name="Eisen M."/>
            <person name="Grigoriev I.V."/>
        </authorList>
    </citation>
    <scope>NUCLEOTIDE SEQUENCE [LARGE SCALE GENOMIC DNA]</scope>
    <source>
        <strain evidence="4">JAM81 / FGSC 10211</strain>
    </source>
</reference>
<dbReference type="Proteomes" id="UP000007241">
    <property type="component" value="Unassembled WGS sequence"/>
</dbReference>
<dbReference type="RefSeq" id="XP_006681927.1">
    <property type="nucleotide sequence ID" value="XM_006681864.1"/>
</dbReference>
<evidence type="ECO:0000256" key="1">
    <source>
        <dbReference type="ARBA" id="ARBA00008102"/>
    </source>
</evidence>
<dbReference type="InterPro" id="IPR008015">
    <property type="entry name" value="PDED_dom"/>
</dbReference>
<dbReference type="InterPro" id="IPR037036">
    <property type="entry name" value="PDED_dom_sf"/>
</dbReference>
<evidence type="ECO:0000259" key="2">
    <source>
        <dbReference type="Pfam" id="PF05351"/>
    </source>
</evidence>
<dbReference type="HOGENOM" id="CLU_119682_0_0_1"/>
<dbReference type="Gene3D" id="2.70.50.40">
    <property type="entry name" value="GMP phosphodiesterase, delta subunit"/>
    <property type="match status" value="1"/>
</dbReference>
<dbReference type="PANTHER" id="PTHR12976:SF0">
    <property type="entry name" value="RETINAL ROD RHODOPSIN-SENSITIVE CGMP 3',5'-CYCLIC PHOSPHODIESTERASE SUBUNIT DELTA"/>
    <property type="match status" value="1"/>
</dbReference>
<comment type="similarity">
    <text evidence="1">Belongs to the PDE6D/unc-119 family.</text>
</comment>
<evidence type="ECO:0000313" key="4">
    <source>
        <dbReference type="Proteomes" id="UP000007241"/>
    </source>
</evidence>
<protein>
    <recommendedName>
        <fullName evidence="2">GMP phosphodiesterase delta subunit domain-containing protein</fullName>
    </recommendedName>
</protein>
<sequence length="137" mass="15658">MSMADGATGKQIWKSTDWSHTKQIESSEDDIKAVHIPSSILKCSSVARCLEFSTIDAIQHLNLHQRVLLGDECFEEWHFDFGFVIPNSTNSWDMEMQAAPPDQMLPAELMSGKLIIETRLMDETKVIHLTRTRVFYT</sequence>
<feature type="domain" description="GMP phosphodiesterase delta subunit" evidence="2">
    <location>
        <begin position="1"/>
        <end position="136"/>
    </location>
</feature>
<gene>
    <name evidence="3" type="ORF">BATDEDRAFT_27649</name>
</gene>
<organism evidence="3 4">
    <name type="scientific">Batrachochytrium dendrobatidis (strain JAM81 / FGSC 10211)</name>
    <name type="common">Frog chytrid fungus</name>
    <dbReference type="NCBI Taxonomy" id="684364"/>
    <lineage>
        <taxon>Eukaryota</taxon>
        <taxon>Fungi</taxon>
        <taxon>Fungi incertae sedis</taxon>
        <taxon>Chytridiomycota</taxon>
        <taxon>Chytridiomycota incertae sedis</taxon>
        <taxon>Chytridiomycetes</taxon>
        <taxon>Rhizophydiales</taxon>
        <taxon>Rhizophydiales incertae sedis</taxon>
        <taxon>Batrachochytrium</taxon>
    </lineage>
</organism>
<evidence type="ECO:0000313" key="3">
    <source>
        <dbReference type="EMBL" id="EGF77328.1"/>
    </source>
</evidence>
<dbReference type="OrthoDB" id="10248777at2759"/>
<dbReference type="STRING" id="684364.F4PBI2"/>
<name>F4PBI2_BATDJ</name>
<dbReference type="Pfam" id="PF05351">
    <property type="entry name" value="GMP_PDE_delta"/>
    <property type="match status" value="1"/>
</dbReference>
<dbReference type="InParanoid" id="F4PBI2"/>
<dbReference type="GO" id="GO:0005737">
    <property type="term" value="C:cytoplasm"/>
    <property type="evidence" value="ECO:0000318"/>
    <property type="project" value="GO_Central"/>
</dbReference>
<dbReference type="InterPro" id="IPR014756">
    <property type="entry name" value="Ig_E-set"/>
</dbReference>
<dbReference type="EMBL" id="GL882892">
    <property type="protein sequence ID" value="EGF77328.1"/>
    <property type="molecule type" value="Genomic_DNA"/>
</dbReference>
<proteinExistence type="inferred from homology"/>
<dbReference type="PANTHER" id="PTHR12976">
    <property type="entry name" value="RETINAL ROD RHODOPSIN-SENSITIVE CGMP 3',5'-CYCLIC PHOSPHODIESTERASE DELTA-SUBUNIT"/>
    <property type="match status" value="1"/>
</dbReference>
<keyword evidence="4" id="KW-1185">Reference proteome</keyword>
<dbReference type="AlphaFoldDB" id="F4PBI2"/>
<dbReference type="SUPFAM" id="SSF81296">
    <property type="entry name" value="E set domains"/>
    <property type="match status" value="1"/>
</dbReference>
<dbReference type="OMA" id="STNTWQN"/>
<accession>F4PBI2</accession>
<dbReference type="GeneID" id="18239377"/>